<dbReference type="AlphaFoldDB" id="A0A4R9C1U7"/>
<keyword evidence="2" id="KW-1185">Reference proteome</keyword>
<dbReference type="Proteomes" id="UP000297454">
    <property type="component" value="Unassembled WGS sequence"/>
</dbReference>
<protein>
    <recommendedName>
        <fullName evidence="3">VCBS repeat-containing protein</fullName>
    </recommendedName>
</protein>
<comment type="caution">
    <text evidence="1">The sequence shown here is derived from an EMBL/GenBank/DDBJ whole genome shotgun (WGS) entry which is preliminary data.</text>
</comment>
<evidence type="ECO:0000313" key="1">
    <source>
        <dbReference type="EMBL" id="TFF66171.1"/>
    </source>
</evidence>
<reference evidence="1 2" key="1">
    <citation type="submission" date="2019-01" db="EMBL/GenBank/DDBJ databases">
        <title>Draft Genome Sequences of Helcococcus ovis Strains Isolated from the Uterus and Vagina of Dairy Cows with Metritis.</title>
        <authorList>
            <person name="Cunha F."/>
            <person name="Jeon S.J."/>
            <person name="Kutzer P."/>
            <person name="Galvao K.N."/>
        </authorList>
    </citation>
    <scope>NUCLEOTIDE SEQUENCE [LARGE SCALE GENOMIC DNA]</scope>
    <source>
        <strain evidence="1 2">KG-37</strain>
    </source>
</reference>
<dbReference type="RefSeq" id="WP_134743832.1">
    <property type="nucleotide sequence ID" value="NZ_CP119762.1"/>
</dbReference>
<accession>A0A4R9C1U7</accession>
<dbReference type="EMBL" id="SCFR01000012">
    <property type="protein sequence ID" value="TFF66171.1"/>
    <property type="molecule type" value="Genomic_DNA"/>
</dbReference>
<name>A0A4R9C1U7_9FIRM</name>
<evidence type="ECO:0000313" key="2">
    <source>
        <dbReference type="Proteomes" id="UP000297454"/>
    </source>
</evidence>
<evidence type="ECO:0008006" key="3">
    <source>
        <dbReference type="Google" id="ProtNLM"/>
    </source>
</evidence>
<organism evidence="1 2">
    <name type="scientific">Helcococcus ovis</name>
    <dbReference type="NCBI Taxonomy" id="72026"/>
    <lineage>
        <taxon>Bacteria</taxon>
        <taxon>Bacillati</taxon>
        <taxon>Bacillota</taxon>
        <taxon>Tissierellia</taxon>
        <taxon>Tissierellales</taxon>
        <taxon>Peptoniphilaceae</taxon>
        <taxon>Helcococcus</taxon>
    </lineage>
</organism>
<gene>
    <name evidence="1" type="ORF">EQF91_04505</name>
</gene>
<sequence>MKFNKKIIAEMEKAYSVNNFIVDGKLKFIVGTEKNGPLNLFDANGKYEETIVEEYGGVMSIIPVPNQENSFLTTYKFYSPNDGYDAKIVQVKKRNGNWTVNVITDLPFVHRFDILSNGKENYLIACTIKSGFDFKNDWNQPGKIYIAKLPENLDNFNEKNQLKVEVLKDGLTKNHGFYKVNGEKEYALITSENGIFKVIPPQKSDEWLIEKILDQSTSDSLIYDLDGDGKNELVTFSEFHGDHLDIYKEVSDNNYEKIYSYKKPIRFLHALNVQVINGKPLLFVGHRGGERDLFALTFNDTLNTFDRIDIDSKIGPANVSSYIFENKYRIVSANRETNTVTFYTLED</sequence>
<proteinExistence type="predicted"/>